<evidence type="ECO:0000313" key="1">
    <source>
        <dbReference type="EMBL" id="ANW03125.1"/>
    </source>
</evidence>
<reference evidence="1 2" key="1">
    <citation type="submission" date="2016-07" db="EMBL/GenBank/DDBJ databases">
        <title>Complete genome sequence of Bradyrhizobium icense LMTR 13T, a potential inoculant strain isolated from lima bean (Phaseolus lunatus) in Peru.</title>
        <authorList>
            <person name="Ormeno-Orrillo E."/>
            <person name="Duran D."/>
            <person name="Rogel M.A."/>
            <person name="Rey L."/>
            <person name="Imperial J."/>
            <person name="Ruiz-Argueso T."/>
            <person name="Martinez-Romero E."/>
        </authorList>
    </citation>
    <scope>NUCLEOTIDE SEQUENCE [LARGE SCALE GENOMIC DNA]</scope>
    <source>
        <strain evidence="1 2">LMTR 13</strain>
    </source>
</reference>
<dbReference type="KEGG" id="bic:LMTR13_26280"/>
<keyword evidence="2" id="KW-1185">Reference proteome</keyword>
<dbReference type="Proteomes" id="UP000092839">
    <property type="component" value="Chromosome"/>
</dbReference>
<protein>
    <submittedName>
        <fullName evidence="1">Uncharacterized protein</fullName>
    </submittedName>
</protein>
<evidence type="ECO:0000313" key="2">
    <source>
        <dbReference type="Proteomes" id="UP000092839"/>
    </source>
</evidence>
<organism evidence="1 2">
    <name type="scientific">Bradyrhizobium icense</name>
    <dbReference type="NCBI Taxonomy" id="1274631"/>
    <lineage>
        <taxon>Bacteria</taxon>
        <taxon>Pseudomonadati</taxon>
        <taxon>Pseudomonadota</taxon>
        <taxon>Alphaproteobacteria</taxon>
        <taxon>Hyphomicrobiales</taxon>
        <taxon>Nitrobacteraceae</taxon>
        <taxon>Bradyrhizobium</taxon>
    </lineage>
</organism>
<accession>A0A1B1UK98</accession>
<name>A0A1B1UK98_9BRAD</name>
<sequence length="131" mass="14615">MPIAIEVCQQHLAATKTAAPLRTTIADNHRFLAWCRTAHGTKEIPLNTGTVGRIEISLASCDVSRGLLINFEAQLYEDQLCALPFGCHRRHRRPNPELARLIAHSSYDAAPFGSAHRDRLALQFRVVPLLH</sequence>
<dbReference type="STRING" id="1274631.LMTR13_26280"/>
<gene>
    <name evidence="1" type="ORF">LMTR13_26280</name>
</gene>
<dbReference type="EMBL" id="CP016428">
    <property type="protein sequence ID" value="ANW03125.1"/>
    <property type="molecule type" value="Genomic_DNA"/>
</dbReference>
<proteinExistence type="predicted"/>
<dbReference type="AlphaFoldDB" id="A0A1B1UK98"/>